<accession>A0A1G1Y356</accession>
<dbReference type="STRING" id="1797535.A2744_01070"/>
<dbReference type="InterPro" id="IPR036390">
    <property type="entry name" value="WH_DNA-bd_sf"/>
</dbReference>
<dbReference type="InterPro" id="IPR036388">
    <property type="entry name" value="WH-like_DNA-bd_sf"/>
</dbReference>
<dbReference type="GO" id="GO:0051301">
    <property type="term" value="P:cell division"/>
    <property type="evidence" value="ECO:0007669"/>
    <property type="project" value="UniProtKB-KW"/>
</dbReference>
<evidence type="ECO:0000256" key="3">
    <source>
        <dbReference type="ARBA" id="ARBA00022829"/>
    </source>
</evidence>
<dbReference type="PANTHER" id="PTHR34298">
    <property type="entry name" value="SEGREGATION AND CONDENSATION PROTEIN B"/>
    <property type="match status" value="1"/>
</dbReference>
<dbReference type="AlphaFoldDB" id="A0A1G1Y356"/>
<keyword evidence="3" id="KW-0159">Chromosome partition</keyword>
<proteinExistence type="predicted"/>
<evidence type="ECO:0000313" key="6">
    <source>
        <dbReference type="Proteomes" id="UP000178240"/>
    </source>
</evidence>
<organism evidence="5 6">
    <name type="scientific">Candidatus Buchananbacteria bacterium RIFCSPHIGHO2_01_FULL_44_11</name>
    <dbReference type="NCBI Taxonomy" id="1797535"/>
    <lineage>
        <taxon>Bacteria</taxon>
        <taxon>Candidatus Buchananiibacteriota</taxon>
    </lineage>
</organism>
<protein>
    <submittedName>
        <fullName evidence="5">SMC-Scp complex subunit ScpB</fullName>
    </submittedName>
</protein>
<gene>
    <name evidence="5" type="ORF">A2744_01070</name>
</gene>
<keyword evidence="4" id="KW-0131">Cell cycle</keyword>
<dbReference type="NCBIfam" id="TIGR00281">
    <property type="entry name" value="SMC-Scp complex subunit ScpB"/>
    <property type="match status" value="1"/>
</dbReference>
<dbReference type="SUPFAM" id="SSF46785">
    <property type="entry name" value="Winged helix' DNA-binding domain"/>
    <property type="match status" value="2"/>
</dbReference>
<dbReference type="InterPro" id="IPR005234">
    <property type="entry name" value="ScpB_csome_segregation"/>
</dbReference>
<comment type="caution">
    <text evidence="5">The sequence shown here is derived from an EMBL/GenBank/DDBJ whole genome shotgun (WGS) entry which is preliminary data.</text>
</comment>
<sequence>MSSLKSKIESLLFISNQPFSVKKLMNLTGEEKEKVNNAVSELIAEYSQADRGVVIQKIDDQIQLATSAENAKLVKDFIKAETTGELTRAALEALTIIAYRGPVSRADIEQIRGVNCAIILRNLLIRGLIASSQDKRKMQTTYNITFDFLQFLGLKEQSELPDYQKLNSSESLEKIINQAKS</sequence>
<evidence type="ECO:0000256" key="4">
    <source>
        <dbReference type="ARBA" id="ARBA00023306"/>
    </source>
</evidence>
<keyword evidence="1" id="KW-0963">Cytoplasm</keyword>
<dbReference type="PIRSF" id="PIRSF019345">
    <property type="entry name" value="ScpB"/>
    <property type="match status" value="1"/>
</dbReference>
<dbReference type="Proteomes" id="UP000178240">
    <property type="component" value="Unassembled WGS sequence"/>
</dbReference>
<evidence type="ECO:0000313" key="5">
    <source>
        <dbReference type="EMBL" id="OGY46732.1"/>
    </source>
</evidence>
<reference evidence="5 6" key="1">
    <citation type="journal article" date="2016" name="Nat. Commun.">
        <title>Thousands of microbial genomes shed light on interconnected biogeochemical processes in an aquifer system.</title>
        <authorList>
            <person name="Anantharaman K."/>
            <person name="Brown C.T."/>
            <person name="Hug L.A."/>
            <person name="Sharon I."/>
            <person name="Castelle C.J."/>
            <person name="Probst A.J."/>
            <person name="Thomas B.C."/>
            <person name="Singh A."/>
            <person name="Wilkins M.J."/>
            <person name="Karaoz U."/>
            <person name="Brodie E.L."/>
            <person name="Williams K.H."/>
            <person name="Hubbard S.S."/>
            <person name="Banfield J.F."/>
        </authorList>
    </citation>
    <scope>NUCLEOTIDE SEQUENCE [LARGE SCALE GENOMIC DNA]</scope>
</reference>
<name>A0A1G1Y356_9BACT</name>
<evidence type="ECO:0000256" key="1">
    <source>
        <dbReference type="ARBA" id="ARBA00022490"/>
    </source>
</evidence>
<keyword evidence="2" id="KW-0132">Cell division</keyword>
<dbReference type="Gene3D" id="1.10.10.10">
    <property type="entry name" value="Winged helix-like DNA-binding domain superfamily/Winged helix DNA-binding domain"/>
    <property type="match status" value="2"/>
</dbReference>
<dbReference type="EMBL" id="MHIE01000001">
    <property type="protein sequence ID" value="OGY46732.1"/>
    <property type="molecule type" value="Genomic_DNA"/>
</dbReference>
<evidence type="ECO:0000256" key="2">
    <source>
        <dbReference type="ARBA" id="ARBA00022618"/>
    </source>
</evidence>
<dbReference type="PANTHER" id="PTHR34298:SF2">
    <property type="entry name" value="SEGREGATION AND CONDENSATION PROTEIN B"/>
    <property type="match status" value="1"/>
</dbReference>
<dbReference type="GO" id="GO:0051304">
    <property type="term" value="P:chromosome separation"/>
    <property type="evidence" value="ECO:0007669"/>
    <property type="project" value="InterPro"/>
</dbReference>
<dbReference type="Pfam" id="PF04079">
    <property type="entry name" value="SMC_ScpB"/>
    <property type="match status" value="1"/>
</dbReference>